<name>A0A517ZSP0_9PLAN</name>
<evidence type="ECO:0000256" key="2">
    <source>
        <dbReference type="SAM" id="SignalP"/>
    </source>
</evidence>
<feature type="compositionally biased region" description="Polar residues" evidence="1">
    <location>
        <begin position="94"/>
        <end position="111"/>
    </location>
</feature>
<reference evidence="3 4" key="1">
    <citation type="submission" date="2019-02" db="EMBL/GenBank/DDBJ databases">
        <title>Deep-cultivation of Planctomycetes and their phenomic and genomic characterization uncovers novel biology.</title>
        <authorList>
            <person name="Wiegand S."/>
            <person name="Jogler M."/>
            <person name="Boedeker C."/>
            <person name="Pinto D."/>
            <person name="Vollmers J."/>
            <person name="Rivas-Marin E."/>
            <person name="Kohn T."/>
            <person name="Peeters S.H."/>
            <person name="Heuer A."/>
            <person name="Rast P."/>
            <person name="Oberbeckmann S."/>
            <person name="Bunk B."/>
            <person name="Jeske O."/>
            <person name="Meyerdierks A."/>
            <person name="Storesund J.E."/>
            <person name="Kallscheuer N."/>
            <person name="Luecker S."/>
            <person name="Lage O.M."/>
            <person name="Pohl T."/>
            <person name="Merkel B.J."/>
            <person name="Hornburger P."/>
            <person name="Mueller R.-W."/>
            <person name="Bruemmer F."/>
            <person name="Labrenz M."/>
            <person name="Spormann A.M."/>
            <person name="Op den Camp H."/>
            <person name="Overmann J."/>
            <person name="Amann R."/>
            <person name="Jetten M.S.M."/>
            <person name="Mascher T."/>
            <person name="Medema M.H."/>
            <person name="Devos D.P."/>
            <person name="Kaster A.-K."/>
            <person name="Ovreas L."/>
            <person name="Rohde M."/>
            <person name="Galperin M.Y."/>
            <person name="Jogler C."/>
        </authorList>
    </citation>
    <scope>NUCLEOTIDE SEQUENCE [LARGE SCALE GENOMIC DNA]</scope>
    <source>
        <strain evidence="3 4">Mal52</strain>
    </source>
</reference>
<keyword evidence="4" id="KW-1185">Reference proteome</keyword>
<dbReference type="AlphaFoldDB" id="A0A517ZSP0"/>
<evidence type="ECO:0000313" key="3">
    <source>
        <dbReference type="EMBL" id="QDU45512.1"/>
    </source>
</evidence>
<feature type="region of interest" description="Disordered" evidence="1">
    <location>
        <begin position="43"/>
        <end position="111"/>
    </location>
</feature>
<protein>
    <recommendedName>
        <fullName evidence="5">Lipoprotein</fullName>
    </recommendedName>
</protein>
<dbReference type="PROSITE" id="PS51257">
    <property type="entry name" value="PROKAR_LIPOPROTEIN"/>
    <property type="match status" value="1"/>
</dbReference>
<dbReference type="Proteomes" id="UP000319383">
    <property type="component" value="Chromosome"/>
</dbReference>
<feature type="signal peptide" evidence="2">
    <location>
        <begin position="1"/>
        <end position="19"/>
    </location>
</feature>
<dbReference type="RefSeq" id="WP_145377964.1">
    <property type="nucleotide sequence ID" value="NZ_CP036276.1"/>
</dbReference>
<gene>
    <name evidence="3" type="ORF">Mal52_40060</name>
</gene>
<evidence type="ECO:0000256" key="1">
    <source>
        <dbReference type="SAM" id="MobiDB-lite"/>
    </source>
</evidence>
<dbReference type="KEGG" id="sdyn:Mal52_40060"/>
<keyword evidence="2" id="KW-0732">Signal</keyword>
<dbReference type="EMBL" id="CP036276">
    <property type="protein sequence ID" value="QDU45512.1"/>
    <property type="molecule type" value="Genomic_DNA"/>
</dbReference>
<evidence type="ECO:0000313" key="4">
    <source>
        <dbReference type="Proteomes" id="UP000319383"/>
    </source>
</evidence>
<accession>A0A517ZSP0</accession>
<feature type="chain" id="PRO_5021995027" description="Lipoprotein" evidence="2">
    <location>
        <begin position="20"/>
        <end position="111"/>
    </location>
</feature>
<evidence type="ECO:0008006" key="5">
    <source>
        <dbReference type="Google" id="ProtNLM"/>
    </source>
</evidence>
<organism evidence="3 4">
    <name type="scientific">Symmachiella dynata</name>
    <dbReference type="NCBI Taxonomy" id="2527995"/>
    <lineage>
        <taxon>Bacteria</taxon>
        <taxon>Pseudomonadati</taxon>
        <taxon>Planctomycetota</taxon>
        <taxon>Planctomycetia</taxon>
        <taxon>Planctomycetales</taxon>
        <taxon>Planctomycetaceae</taxon>
        <taxon>Symmachiella</taxon>
    </lineage>
</organism>
<proteinExistence type="predicted"/>
<sequence length="111" mass="12265" precursor="true">MIKILCRGCLLCLTCAAMGCISSETQTPDLFRGQLPREHAATQRQGFEMYDPLPSDAGPFTDTRPRAYNQQRSMSRRAKDNYYPPGGYLPSNGAVPQSSRPNDFSGTVDTN</sequence>